<evidence type="ECO:0000256" key="2">
    <source>
        <dbReference type="ARBA" id="ARBA00022679"/>
    </source>
</evidence>
<dbReference type="PANTHER" id="PTHR24349">
    <property type="entry name" value="SERINE/THREONINE-PROTEIN KINASE"/>
    <property type="match status" value="1"/>
</dbReference>
<dbReference type="InterPro" id="IPR008271">
    <property type="entry name" value="Ser/Thr_kinase_AS"/>
</dbReference>
<sequence length="623" mass="68937">MVGAMDEEQAIAYSGYVRVGFSMNARKAERFCAVQGCVVSVSKSDKHSNCEKEGVVVKVKNGNSKKCEIVLEMAEKGSEWVLIAPRENFEDWLTNLQQAVDLRFEKHYKMGSAIGEGAFATVHICYTRATSKIAAVKLVSKAKADVVKLKTIRREVMVHRIASGHPNVVQLLDVFEDNEMLYVVMEYMMKDLFDMQTDMVTFKESQARSIIFEVLQALHYCHMNNVVHRDIKPENLFCSKEKWPASVKIADFGLSRCWDPDGDEPMTSFVGTNEYVAPEVSLELPYGFGCDIWSTGVVLFELLSGRKPFNGDTEAELLRAVQAGELPLGSSRWSCMSSEVKSLLKSMVQVDQNKRLSAQGALLHSWFTMEIEGVKGPMASKNAVPHVRTMKSRLRICVTMFQFVYRLQLIKVAKKGGTSLNASSENMREMLKRAPGRLRMDSLGMFSPRSGSSKADAFSDGPGSPSADFASFKSFENNSGDFNTMDRGSRRSGNTSNSPSLVKFGRKLMTDNNQSSTNNEEVPVKKTESIKQSKEGLPPVGAGAATGESSGRKGPKEGSFRARLSFLRTSESGTFGSRRSSASGKKMLPTREKSKRRPINRFPSLVNLSSALDDTTNGDSKQL</sequence>
<feature type="domain" description="Protein kinase" evidence="8">
    <location>
        <begin position="108"/>
        <end position="367"/>
    </location>
</feature>
<dbReference type="GO" id="GO:0004674">
    <property type="term" value="F:protein serine/threonine kinase activity"/>
    <property type="evidence" value="ECO:0007669"/>
    <property type="project" value="UniProtKB-KW"/>
</dbReference>
<feature type="compositionally biased region" description="Basic and acidic residues" evidence="7">
    <location>
        <begin position="522"/>
        <end position="534"/>
    </location>
</feature>
<evidence type="ECO:0000256" key="7">
    <source>
        <dbReference type="SAM" id="MobiDB-lite"/>
    </source>
</evidence>
<dbReference type="InterPro" id="IPR050205">
    <property type="entry name" value="CDPK_Ser/Thr_kinases"/>
</dbReference>
<feature type="compositionally biased region" description="Basic and acidic residues" evidence="7">
    <location>
        <begin position="550"/>
        <end position="560"/>
    </location>
</feature>
<dbReference type="AlphaFoldDB" id="A0A7S0ZCV6"/>
<evidence type="ECO:0000259" key="8">
    <source>
        <dbReference type="PROSITE" id="PS50011"/>
    </source>
</evidence>
<dbReference type="PROSITE" id="PS00108">
    <property type="entry name" value="PROTEIN_KINASE_ST"/>
    <property type="match status" value="1"/>
</dbReference>
<feature type="region of interest" description="Disordered" evidence="7">
    <location>
        <begin position="438"/>
        <end position="623"/>
    </location>
</feature>
<dbReference type="Gene3D" id="3.30.200.20">
    <property type="entry name" value="Phosphorylase Kinase, domain 1"/>
    <property type="match status" value="1"/>
</dbReference>
<reference evidence="9" key="1">
    <citation type="submission" date="2021-01" db="EMBL/GenBank/DDBJ databases">
        <authorList>
            <person name="Corre E."/>
            <person name="Pelletier E."/>
            <person name="Niang G."/>
            <person name="Scheremetjew M."/>
            <person name="Finn R."/>
            <person name="Kale V."/>
            <person name="Holt S."/>
            <person name="Cochrane G."/>
            <person name="Meng A."/>
            <person name="Brown T."/>
            <person name="Cohen L."/>
        </authorList>
    </citation>
    <scope>NUCLEOTIDE SEQUENCE</scope>
    <source>
        <strain evidence="9">CCMP3278</strain>
    </source>
</reference>
<feature type="compositionally biased region" description="Polar residues" evidence="7">
    <location>
        <begin position="510"/>
        <end position="520"/>
    </location>
</feature>
<evidence type="ECO:0000313" key="9">
    <source>
        <dbReference type="EMBL" id="CAD8817837.1"/>
    </source>
</evidence>
<proteinExistence type="predicted"/>
<organism evidence="9">
    <name type="scientific">Timspurckia oligopyrenoides</name>
    <dbReference type="NCBI Taxonomy" id="708627"/>
    <lineage>
        <taxon>Eukaryota</taxon>
        <taxon>Rhodophyta</taxon>
        <taxon>Bangiophyceae</taxon>
        <taxon>Porphyridiales</taxon>
        <taxon>Porphyridiaceae</taxon>
        <taxon>Timspurckia</taxon>
    </lineage>
</organism>
<dbReference type="InterPro" id="IPR000719">
    <property type="entry name" value="Prot_kinase_dom"/>
</dbReference>
<keyword evidence="2" id="KW-0808">Transferase</keyword>
<accession>A0A7S0ZCV6</accession>
<protein>
    <recommendedName>
        <fullName evidence="8">Protein kinase domain-containing protein</fullName>
    </recommendedName>
</protein>
<dbReference type="InterPro" id="IPR011009">
    <property type="entry name" value="Kinase-like_dom_sf"/>
</dbReference>
<feature type="compositionally biased region" description="Polar residues" evidence="7">
    <location>
        <begin position="606"/>
        <end position="623"/>
    </location>
</feature>
<keyword evidence="4" id="KW-0418">Kinase</keyword>
<dbReference type="Pfam" id="PF00069">
    <property type="entry name" value="Pkinase"/>
    <property type="match status" value="1"/>
</dbReference>
<evidence type="ECO:0000256" key="4">
    <source>
        <dbReference type="ARBA" id="ARBA00022777"/>
    </source>
</evidence>
<keyword evidence="1" id="KW-0723">Serine/threonine-protein kinase</keyword>
<feature type="binding site" evidence="6">
    <location>
        <position position="137"/>
    </location>
    <ligand>
        <name>ATP</name>
        <dbReference type="ChEBI" id="CHEBI:30616"/>
    </ligand>
</feature>
<dbReference type="PROSITE" id="PS50011">
    <property type="entry name" value="PROTEIN_KINASE_DOM"/>
    <property type="match status" value="1"/>
</dbReference>
<name>A0A7S0ZCV6_9RHOD</name>
<dbReference type="InterPro" id="IPR017441">
    <property type="entry name" value="Protein_kinase_ATP_BS"/>
</dbReference>
<feature type="compositionally biased region" description="Polar residues" evidence="7">
    <location>
        <begin position="567"/>
        <end position="583"/>
    </location>
</feature>
<dbReference type="FunFam" id="1.10.510.10:FF:000571">
    <property type="entry name" value="Maternal embryonic leucine zipper kinase"/>
    <property type="match status" value="1"/>
</dbReference>
<feature type="compositionally biased region" description="Low complexity" evidence="7">
    <location>
        <begin position="491"/>
        <end position="500"/>
    </location>
</feature>
<evidence type="ECO:0000256" key="1">
    <source>
        <dbReference type="ARBA" id="ARBA00022527"/>
    </source>
</evidence>
<keyword evidence="5 6" id="KW-0067">ATP-binding</keyword>
<dbReference type="SUPFAM" id="SSF56112">
    <property type="entry name" value="Protein kinase-like (PK-like)"/>
    <property type="match status" value="1"/>
</dbReference>
<dbReference type="PROSITE" id="PS00107">
    <property type="entry name" value="PROTEIN_KINASE_ATP"/>
    <property type="match status" value="1"/>
</dbReference>
<dbReference type="CDD" id="cd05117">
    <property type="entry name" value="STKc_CAMK"/>
    <property type="match status" value="1"/>
</dbReference>
<dbReference type="SMART" id="SM00220">
    <property type="entry name" value="S_TKc"/>
    <property type="match status" value="1"/>
</dbReference>
<evidence type="ECO:0000256" key="6">
    <source>
        <dbReference type="PROSITE-ProRule" id="PRU10141"/>
    </source>
</evidence>
<keyword evidence="3 6" id="KW-0547">Nucleotide-binding</keyword>
<evidence type="ECO:0000256" key="3">
    <source>
        <dbReference type="ARBA" id="ARBA00022741"/>
    </source>
</evidence>
<dbReference type="EMBL" id="HBFP01003125">
    <property type="protein sequence ID" value="CAD8817837.1"/>
    <property type="molecule type" value="Transcribed_RNA"/>
</dbReference>
<gene>
    <name evidence="9" type="ORF">TOLI1172_LOCUS2226</name>
</gene>
<dbReference type="GO" id="GO:0005524">
    <property type="term" value="F:ATP binding"/>
    <property type="evidence" value="ECO:0007669"/>
    <property type="project" value="UniProtKB-UniRule"/>
</dbReference>
<dbReference type="Gene3D" id="1.10.510.10">
    <property type="entry name" value="Transferase(Phosphotransferase) domain 1"/>
    <property type="match status" value="1"/>
</dbReference>
<evidence type="ECO:0000256" key="5">
    <source>
        <dbReference type="ARBA" id="ARBA00022840"/>
    </source>
</evidence>